<feature type="compositionally biased region" description="Polar residues" evidence="1">
    <location>
        <begin position="14"/>
        <end position="30"/>
    </location>
</feature>
<protein>
    <submittedName>
        <fullName evidence="2">Uncharacterized protein</fullName>
    </submittedName>
</protein>
<accession>M3AYL7</accession>
<feature type="region of interest" description="Disordered" evidence="1">
    <location>
        <begin position="1"/>
        <end position="34"/>
    </location>
</feature>
<dbReference type="Proteomes" id="UP000016931">
    <property type="component" value="Unassembled WGS sequence"/>
</dbReference>
<feature type="compositionally biased region" description="Low complexity" evidence="1">
    <location>
        <begin position="1"/>
        <end position="13"/>
    </location>
</feature>
<name>M3AYL7_SPHMS</name>
<organism evidence="2 3">
    <name type="scientific">Sphaerulina musiva (strain SO2202)</name>
    <name type="common">Poplar stem canker fungus</name>
    <name type="synonym">Septoria musiva</name>
    <dbReference type="NCBI Taxonomy" id="692275"/>
    <lineage>
        <taxon>Eukaryota</taxon>
        <taxon>Fungi</taxon>
        <taxon>Dikarya</taxon>
        <taxon>Ascomycota</taxon>
        <taxon>Pezizomycotina</taxon>
        <taxon>Dothideomycetes</taxon>
        <taxon>Dothideomycetidae</taxon>
        <taxon>Mycosphaerellales</taxon>
        <taxon>Mycosphaerellaceae</taxon>
        <taxon>Sphaerulina</taxon>
    </lineage>
</organism>
<dbReference type="RefSeq" id="XP_016760768.1">
    <property type="nucleotide sequence ID" value="XM_016900722.1"/>
</dbReference>
<evidence type="ECO:0000313" key="2">
    <source>
        <dbReference type="EMBL" id="EMF12647.1"/>
    </source>
</evidence>
<dbReference type="EMBL" id="KB456264">
    <property type="protein sequence ID" value="EMF12647.1"/>
    <property type="molecule type" value="Genomic_DNA"/>
</dbReference>
<proteinExistence type="predicted"/>
<keyword evidence="3" id="KW-1185">Reference proteome</keyword>
<dbReference type="GeneID" id="27897859"/>
<evidence type="ECO:0000256" key="1">
    <source>
        <dbReference type="SAM" id="MobiDB-lite"/>
    </source>
</evidence>
<reference evidence="2 3" key="1">
    <citation type="journal article" date="2012" name="PLoS Pathog.">
        <title>Diverse lifestyles and strategies of plant pathogenesis encoded in the genomes of eighteen Dothideomycetes fungi.</title>
        <authorList>
            <person name="Ohm R.A."/>
            <person name="Feau N."/>
            <person name="Henrissat B."/>
            <person name="Schoch C.L."/>
            <person name="Horwitz B.A."/>
            <person name="Barry K.W."/>
            <person name="Condon B.J."/>
            <person name="Copeland A.C."/>
            <person name="Dhillon B."/>
            <person name="Glaser F."/>
            <person name="Hesse C.N."/>
            <person name="Kosti I."/>
            <person name="LaButti K."/>
            <person name="Lindquist E.A."/>
            <person name="Lucas S."/>
            <person name="Salamov A.A."/>
            <person name="Bradshaw R.E."/>
            <person name="Ciuffetti L."/>
            <person name="Hamelin R.C."/>
            <person name="Kema G.H.J."/>
            <person name="Lawrence C."/>
            <person name="Scott J.A."/>
            <person name="Spatafora J.W."/>
            <person name="Turgeon B.G."/>
            <person name="de Wit P.J.G.M."/>
            <person name="Zhong S."/>
            <person name="Goodwin S.B."/>
            <person name="Grigoriev I.V."/>
        </authorList>
    </citation>
    <scope>NUCLEOTIDE SEQUENCE [LARGE SCALE GENOMIC DNA]</scope>
    <source>
        <strain evidence="2 3">SO2202</strain>
    </source>
</reference>
<dbReference type="HOGENOM" id="CLU_1267586_0_0_1"/>
<dbReference type="AlphaFoldDB" id="M3AYL7"/>
<gene>
    <name evidence="2" type="ORF">SEPMUDRAFT_108137</name>
</gene>
<evidence type="ECO:0000313" key="3">
    <source>
        <dbReference type="Proteomes" id="UP000016931"/>
    </source>
</evidence>
<sequence>MSSSSSRDASAASQPQAPFCTNTRPTTHPTDSGDIDRLIEHVEALSNRFSDGFDGFARVLVARIDRLEDHLVGAIEGAWSEGGKGGEVRKGLVIRRKNSMVVLKVVPRGVLPIDDVNEFHVTRNARMMGSAFKVTGEGKEKRKYDRTCAGYDYGSWVRDFSTRFVEAQPNTRIAQFYPNQGRELKNTLQERFIASKSIVLPTLDSERYNMPRRSAETV</sequence>